<feature type="transmembrane region" description="Helical" evidence="1">
    <location>
        <begin position="55"/>
        <end position="80"/>
    </location>
</feature>
<protein>
    <submittedName>
        <fullName evidence="2">Uncharacterized protein</fullName>
    </submittedName>
</protein>
<reference evidence="3" key="1">
    <citation type="journal article" date="2019" name="Int. J. Syst. Evol. Microbiol.">
        <title>The Global Catalogue of Microorganisms (GCM) 10K type strain sequencing project: providing services to taxonomists for standard genome sequencing and annotation.</title>
        <authorList>
            <consortium name="The Broad Institute Genomics Platform"/>
            <consortium name="The Broad Institute Genome Sequencing Center for Infectious Disease"/>
            <person name="Wu L."/>
            <person name="Ma J."/>
        </authorList>
    </citation>
    <scope>NUCLEOTIDE SEQUENCE [LARGE SCALE GENOMIC DNA]</scope>
    <source>
        <strain evidence="3">CECT 8570</strain>
    </source>
</reference>
<feature type="transmembrane region" description="Helical" evidence="1">
    <location>
        <begin position="20"/>
        <end position="43"/>
    </location>
</feature>
<sequence length="90" mass="10072">MKLLLNLKDRLYQHYSAPLAQSFAQFKLGAMVFFFGLVLVYMTQQLIGASLRQEVLSALGLAIAGVGFVLAMSAHVRMLISRLLHFFKNP</sequence>
<accession>A0ABV8UYP9</accession>
<organism evidence="2 3">
    <name type="scientific">Simiduia curdlanivorans</name>
    <dbReference type="NCBI Taxonomy" id="1492769"/>
    <lineage>
        <taxon>Bacteria</taxon>
        <taxon>Pseudomonadati</taxon>
        <taxon>Pseudomonadota</taxon>
        <taxon>Gammaproteobacteria</taxon>
        <taxon>Cellvibrionales</taxon>
        <taxon>Cellvibrionaceae</taxon>
        <taxon>Simiduia</taxon>
    </lineage>
</organism>
<gene>
    <name evidence="2" type="ORF">ACFOX3_00730</name>
</gene>
<proteinExistence type="predicted"/>
<dbReference type="RefSeq" id="WP_290264659.1">
    <property type="nucleotide sequence ID" value="NZ_JAUFQG010000006.1"/>
</dbReference>
<evidence type="ECO:0000313" key="2">
    <source>
        <dbReference type="EMBL" id="MFC4360800.1"/>
    </source>
</evidence>
<comment type="caution">
    <text evidence="2">The sequence shown here is derived from an EMBL/GenBank/DDBJ whole genome shotgun (WGS) entry which is preliminary data.</text>
</comment>
<name>A0ABV8UYP9_9GAMM</name>
<evidence type="ECO:0000256" key="1">
    <source>
        <dbReference type="SAM" id="Phobius"/>
    </source>
</evidence>
<dbReference type="EMBL" id="JBHSCX010000001">
    <property type="protein sequence ID" value="MFC4360800.1"/>
    <property type="molecule type" value="Genomic_DNA"/>
</dbReference>
<keyword evidence="1" id="KW-1133">Transmembrane helix</keyword>
<dbReference type="Proteomes" id="UP001595840">
    <property type="component" value="Unassembled WGS sequence"/>
</dbReference>
<evidence type="ECO:0000313" key="3">
    <source>
        <dbReference type="Proteomes" id="UP001595840"/>
    </source>
</evidence>
<keyword evidence="1" id="KW-0812">Transmembrane</keyword>
<keyword evidence="1" id="KW-0472">Membrane</keyword>
<keyword evidence="3" id="KW-1185">Reference proteome</keyword>